<dbReference type="PROSITE" id="PS51379">
    <property type="entry name" value="4FE4S_FER_2"/>
    <property type="match status" value="2"/>
</dbReference>
<dbReference type="Gene3D" id="3.20.20.100">
    <property type="entry name" value="NADP-dependent oxidoreductase domain"/>
    <property type="match status" value="1"/>
</dbReference>
<evidence type="ECO:0000256" key="2">
    <source>
        <dbReference type="ARBA" id="ARBA00023004"/>
    </source>
</evidence>
<sequence>MMKKLGFGCMRLPLLDANDQTSVDMEQMNRMVDTFLERGFTYFDTALPYHAYHSELFVREALVKRHPRESFKLATKLPPRMLKTEQDQQSIFDEQLEKCGVDFFDYYLLHNLGVSSYAQAKKFSCFDFVLRKKQDGLIRQLGMSFHDTPELLEEILARHHQELDFVQLQINYIDWENPGIQSRRCYEIARKYGLPVIVMEPCKGGSLAIVPDKAAALMRSHNPTASIPSWAIRYAASLEGVLMVLSGMSTLEQVLDNTAYMADFTPLNAEEHAIIRQAVDIINADTAVACTNCRYCVEHCPSDIPIPDYFALYNSSRRATSSNNSSQYVYYLNMAAKHGKASDCIACRACEDVCPQHLEVSEYMKDVSKVFDNGPGLPSDRPGKA</sequence>
<accession>A0A4P7ULX3</accession>
<dbReference type="InterPro" id="IPR017900">
    <property type="entry name" value="4Fe4S_Fe_S_CS"/>
</dbReference>
<dbReference type="Pfam" id="PF13187">
    <property type="entry name" value="Fer4_9"/>
    <property type="match status" value="1"/>
</dbReference>
<dbReference type="Proteomes" id="UP000297065">
    <property type="component" value="Chromosome"/>
</dbReference>
<dbReference type="OrthoDB" id="9804391at2"/>
<gene>
    <name evidence="5" type="ORF">DDIC_07340</name>
</gene>
<reference evidence="5 6" key="1">
    <citation type="submission" date="2019-02" db="EMBL/GenBank/DDBJ databases">
        <title>Complete Genome Sequence of Desulfovibrio desulfuricans IC1, a Sulfonate Utilizing Anaerobe.</title>
        <authorList>
            <person name="Day L.A."/>
            <person name="De Leon K.B."/>
            <person name="Wall J.D."/>
        </authorList>
    </citation>
    <scope>NUCLEOTIDE SEQUENCE [LARGE SCALE GENOMIC DNA]</scope>
    <source>
        <strain evidence="5 6">IC1</strain>
    </source>
</reference>
<dbReference type="EMBL" id="CP036295">
    <property type="protein sequence ID" value="QCC85691.1"/>
    <property type="molecule type" value="Genomic_DNA"/>
</dbReference>
<evidence type="ECO:0000313" key="6">
    <source>
        <dbReference type="Proteomes" id="UP000297065"/>
    </source>
</evidence>
<dbReference type="InterPro" id="IPR036812">
    <property type="entry name" value="NAD(P)_OxRdtase_dom_sf"/>
</dbReference>
<feature type="domain" description="4Fe-4S ferredoxin-type" evidence="4">
    <location>
        <begin position="334"/>
        <end position="363"/>
    </location>
</feature>
<dbReference type="PANTHER" id="PTHR43312:SF2">
    <property type="entry name" value="OXIDOREDUCTASE"/>
    <property type="match status" value="1"/>
</dbReference>
<dbReference type="AlphaFoldDB" id="A0A4P7ULX3"/>
<dbReference type="InterPro" id="IPR017896">
    <property type="entry name" value="4Fe4S_Fe-S-bd"/>
</dbReference>
<dbReference type="CDD" id="cd19096">
    <property type="entry name" value="AKR_Fe-S_oxidoreductase"/>
    <property type="match status" value="1"/>
</dbReference>
<dbReference type="PROSITE" id="PS00198">
    <property type="entry name" value="4FE4S_FER_1"/>
    <property type="match status" value="2"/>
</dbReference>
<name>A0A4P7ULX3_DESDE</name>
<dbReference type="Gene3D" id="3.30.70.20">
    <property type="match status" value="1"/>
</dbReference>
<evidence type="ECO:0000256" key="1">
    <source>
        <dbReference type="ARBA" id="ARBA00022723"/>
    </source>
</evidence>
<dbReference type="InterPro" id="IPR023210">
    <property type="entry name" value="NADP_OxRdtase_dom"/>
</dbReference>
<dbReference type="SUPFAM" id="SSF46548">
    <property type="entry name" value="alpha-helical ferredoxin"/>
    <property type="match status" value="1"/>
</dbReference>
<dbReference type="RefSeq" id="WP_136399836.1">
    <property type="nucleotide sequence ID" value="NZ_CP036295.1"/>
</dbReference>
<dbReference type="Pfam" id="PF00248">
    <property type="entry name" value="Aldo_ket_red"/>
    <property type="match status" value="1"/>
</dbReference>
<evidence type="ECO:0000313" key="5">
    <source>
        <dbReference type="EMBL" id="QCC85691.1"/>
    </source>
</evidence>
<evidence type="ECO:0000259" key="4">
    <source>
        <dbReference type="PROSITE" id="PS51379"/>
    </source>
</evidence>
<keyword evidence="1" id="KW-0479">Metal-binding</keyword>
<protein>
    <submittedName>
        <fullName evidence="5">Aldo/keto reductase</fullName>
    </submittedName>
</protein>
<dbReference type="GO" id="GO:0051536">
    <property type="term" value="F:iron-sulfur cluster binding"/>
    <property type="evidence" value="ECO:0007669"/>
    <property type="project" value="UniProtKB-KW"/>
</dbReference>
<dbReference type="InterPro" id="IPR053135">
    <property type="entry name" value="AKR2_Oxidoreductase"/>
</dbReference>
<dbReference type="PANTHER" id="PTHR43312">
    <property type="entry name" value="D-THREO-ALDOSE 1-DEHYDROGENASE"/>
    <property type="match status" value="1"/>
</dbReference>
<dbReference type="SUPFAM" id="SSF51430">
    <property type="entry name" value="NAD(P)-linked oxidoreductase"/>
    <property type="match status" value="1"/>
</dbReference>
<organism evidence="5 6">
    <name type="scientific">Desulfovibrio desulfuricans</name>
    <dbReference type="NCBI Taxonomy" id="876"/>
    <lineage>
        <taxon>Bacteria</taxon>
        <taxon>Pseudomonadati</taxon>
        <taxon>Thermodesulfobacteriota</taxon>
        <taxon>Desulfovibrionia</taxon>
        <taxon>Desulfovibrionales</taxon>
        <taxon>Desulfovibrionaceae</taxon>
        <taxon>Desulfovibrio</taxon>
    </lineage>
</organism>
<evidence type="ECO:0000256" key="3">
    <source>
        <dbReference type="ARBA" id="ARBA00023014"/>
    </source>
</evidence>
<feature type="domain" description="4Fe-4S ferredoxin-type" evidence="4">
    <location>
        <begin position="280"/>
        <end position="310"/>
    </location>
</feature>
<keyword evidence="3" id="KW-0411">Iron-sulfur</keyword>
<proteinExistence type="predicted"/>
<dbReference type="GO" id="GO:0046872">
    <property type="term" value="F:metal ion binding"/>
    <property type="evidence" value="ECO:0007669"/>
    <property type="project" value="UniProtKB-KW"/>
</dbReference>
<keyword evidence="2" id="KW-0408">Iron</keyword>